<dbReference type="EMBL" id="CP022753">
    <property type="protein sequence ID" value="ASU85931.1"/>
    <property type="molecule type" value="Genomic_DNA"/>
</dbReference>
<feature type="domain" description="HTH crp-type" evidence="1">
    <location>
        <begin position="1"/>
        <end position="39"/>
    </location>
</feature>
<reference evidence="2 3" key="1">
    <citation type="submission" date="2017-08" db="EMBL/GenBank/DDBJ databases">
        <title>The complete genome sequence of Nocardiopsis gilva YIM 90087.</title>
        <authorList>
            <person name="Yin M."/>
            <person name="Tang S."/>
        </authorList>
    </citation>
    <scope>NUCLEOTIDE SEQUENCE [LARGE SCALE GENOMIC DNA]</scope>
    <source>
        <strain evidence="2 3">YIM 90087</strain>
    </source>
</reference>
<dbReference type="GO" id="GO:0003677">
    <property type="term" value="F:DNA binding"/>
    <property type="evidence" value="ECO:0007669"/>
    <property type="project" value="InterPro"/>
</dbReference>
<dbReference type="PROSITE" id="PS51063">
    <property type="entry name" value="HTH_CRP_2"/>
    <property type="match status" value="1"/>
</dbReference>
<protein>
    <recommendedName>
        <fullName evidence="1">HTH crp-type domain-containing protein</fullName>
    </recommendedName>
</protein>
<keyword evidence="3" id="KW-1185">Reference proteome</keyword>
<dbReference type="GO" id="GO:0006355">
    <property type="term" value="P:regulation of DNA-templated transcription"/>
    <property type="evidence" value="ECO:0007669"/>
    <property type="project" value="InterPro"/>
</dbReference>
<dbReference type="InterPro" id="IPR036390">
    <property type="entry name" value="WH_DNA-bd_sf"/>
</dbReference>
<evidence type="ECO:0000313" key="2">
    <source>
        <dbReference type="EMBL" id="ASU85931.1"/>
    </source>
</evidence>
<dbReference type="Pfam" id="PF13545">
    <property type="entry name" value="HTH_Crp_2"/>
    <property type="match status" value="1"/>
</dbReference>
<dbReference type="PRINTS" id="PR00034">
    <property type="entry name" value="HTHCRP"/>
</dbReference>
<evidence type="ECO:0000313" key="3">
    <source>
        <dbReference type="Proteomes" id="UP000215005"/>
    </source>
</evidence>
<organism evidence="2 3">
    <name type="scientific">Nocardiopsis gilva YIM 90087</name>
    <dbReference type="NCBI Taxonomy" id="1235441"/>
    <lineage>
        <taxon>Bacteria</taxon>
        <taxon>Bacillati</taxon>
        <taxon>Actinomycetota</taxon>
        <taxon>Actinomycetes</taxon>
        <taxon>Streptosporangiales</taxon>
        <taxon>Nocardiopsidaceae</taxon>
        <taxon>Nocardiopsis</taxon>
    </lineage>
</organism>
<sequence length="39" mass="4595">MSVTQVELATWIGTSRETVERILRGWRKRGLVSTRYRCV</sequence>
<evidence type="ECO:0000259" key="1">
    <source>
        <dbReference type="PROSITE" id="PS51063"/>
    </source>
</evidence>
<dbReference type="KEGG" id="ngv:CDO52_26820"/>
<dbReference type="RefSeq" id="WP_083919822.1">
    <property type="nucleotide sequence ID" value="NZ_ANBG01000164.1"/>
</dbReference>
<proteinExistence type="predicted"/>
<gene>
    <name evidence="2" type="ORF">CDO52_26820</name>
</gene>
<dbReference type="InterPro" id="IPR012318">
    <property type="entry name" value="HTH_CRP"/>
</dbReference>
<dbReference type="AlphaFoldDB" id="A0A223SCN7"/>
<dbReference type="Proteomes" id="UP000215005">
    <property type="component" value="Chromosome"/>
</dbReference>
<dbReference type="InterPro" id="IPR036388">
    <property type="entry name" value="WH-like_DNA-bd_sf"/>
</dbReference>
<dbReference type="Gene3D" id="1.10.10.10">
    <property type="entry name" value="Winged helix-like DNA-binding domain superfamily/Winged helix DNA-binding domain"/>
    <property type="match status" value="1"/>
</dbReference>
<accession>A0A223SCN7</accession>
<dbReference type="OrthoDB" id="41390at2"/>
<name>A0A223SCN7_9ACTN</name>
<dbReference type="SUPFAM" id="SSF46785">
    <property type="entry name" value="Winged helix' DNA-binding domain"/>
    <property type="match status" value="1"/>
</dbReference>